<dbReference type="Proteomes" id="UP000177334">
    <property type="component" value="Unassembled WGS sequence"/>
</dbReference>
<protein>
    <submittedName>
        <fullName evidence="2">Uncharacterized protein</fullName>
    </submittedName>
</protein>
<name>A0A1F5XWM8_9BACT</name>
<evidence type="ECO:0000313" key="3">
    <source>
        <dbReference type="Proteomes" id="UP000177334"/>
    </source>
</evidence>
<feature type="compositionally biased region" description="Pro residues" evidence="1">
    <location>
        <begin position="169"/>
        <end position="181"/>
    </location>
</feature>
<gene>
    <name evidence="2" type="ORF">A3H05_02975</name>
</gene>
<evidence type="ECO:0000256" key="1">
    <source>
        <dbReference type="SAM" id="MobiDB-lite"/>
    </source>
</evidence>
<dbReference type="AlphaFoldDB" id="A0A1F5XWM8"/>
<evidence type="ECO:0000313" key="2">
    <source>
        <dbReference type="EMBL" id="OGF92294.1"/>
    </source>
</evidence>
<accession>A0A1F5XWM8</accession>
<dbReference type="EMBL" id="MFIP01000015">
    <property type="protein sequence ID" value="OGF92294.1"/>
    <property type="molecule type" value="Genomic_DNA"/>
</dbReference>
<proteinExistence type="predicted"/>
<reference evidence="2 3" key="1">
    <citation type="journal article" date="2016" name="Nat. Commun.">
        <title>Thousands of microbial genomes shed light on interconnected biogeochemical processes in an aquifer system.</title>
        <authorList>
            <person name="Anantharaman K."/>
            <person name="Brown C.T."/>
            <person name="Hug L.A."/>
            <person name="Sharon I."/>
            <person name="Castelle C.J."/>
            <person name="Probst A.J."/>
            <person name="Thomas B.C."/>
            <person name="Singh A."/>
            <person name="Wilkins M.J."/>
            <person name="Karaoz U."/>
            <person name="Brodie E.L."/>
            <person name="Williams K.H."/>
            <person name="Hubbard S.S."/>
            <person name="Banfield J.F."/>
        </authorList>
    </citation>
    <scope>NUCLEOTIDE SEQUENCE [LARGE SCALE GENOMIC DNA]</scope>
</reference>
<feature type="region of interest" description="Disordered" evidence="1">
    <location>
        <begin position="161"/>
        <end position="181"/>
    </location>
</feature>
<comment type="caution">
    <text evidence="2">The sequence shown here is derived from an EMBL/GenBank/DDBJ whole genome shotgun (WGS) entry which is preliminary data.</text>
</comment>
<sequence length="181" mass="19140">MSPNAKKVGAVFLMITTLFLPFYTILAAQVIQEIQPLNKPFGGKIIKIQACIIPKALLLTIGPPMGGKYLLTDSSTLHAYDTIMPGVWTLGLAEPNAVNCRGNPAGIAGFAVNTLISTALNFIPVVGQILSLVYTLFSFIFPKKPPSLGNGYPIIRIGTGPAPNSLPSTQPPTPITQPSTP</sequence>
<organism evidence="2 3">
    <name type="scientific">Candidatus Giovannonibacteria bacterium RIFCSPLOWO2_12_FULL_43_26</name>
    <dbReference type="NCBI Taxonomy" id="1798363"/>
    <lineage>
        <taxon>Bacteria</taxon>
        <taxon>Candidatus Giovannoniibacteriota</taxon>
    </lineage>
</organism>